<dbReference type="EMBL" id="AYGX02000080">
    <property type="protein sequence ID" value="KRO27422.1"/>
    <property type="molecule type" value="Genomic_DNA"/>
</dbReference>
<evidence type="ECO:0000313" key="2">
    <source>
        <dbReference type="EMBL" id="KRO27422.1"/>
    </source>
</evidence>
<evidence type="ECO:0000313" key="3">
    <source>
        <dbReference type="Proteomes" id="UP000050920"/>
    </source>
</evidence>
<reference evidence="2 3" key="1">
    <citation type="journal article" date="2015" name="Genome Announc.">
        <title>Expanding the biotechnology potential of lactobacilli through comparative genomics of 213 strains and associated genera.</title>
        <authorList>
            <person name="Sun Z."/>
            <person name="Harris H.M."/>
            <person name="McCann A."/>
            <person name="Guo C."/>
            <person name="Argimon S."/>
            <person name="Zhang W."/>
            <person name="Yang X."/>
            <person name="Jeffery I.B."/>
            <person name="Cooney J.C."/>
            <person name="Kagawa T.F."/>
            <person name="Liu W."/>
            <person name="Song Y."/>
            <person name="Salvetti E."/>
            <person name="Wrobel A."/>
            <person name="Rasinkangas P."/>
            <person name="Parkhill J."/>
            <person name="Rea M.C."/>
            <person name="O'Sullivan O."/>
            <person name="Ritari J."/>
            <person name="Douillard F.P."/>
            <person name="Paul Ross R."/>
            <person name="Yang R."/>
            <person name="Briner A.E."/>
            <person name="Felis G.E."/>
            <person name="de Vos W.M."/>
            <person name="Barrangou R."/>
            <person name="Klaenhammer T.R."/>
            <person name="Caufield P.W."/>
            <person name="Cui Y."/>
            <person name="Zhang H."/>
            <person name="O'Toole P.W."/>
        </authorList>
    </citation>
    <scope>NUCLEOTIDE SEQUENCE [LARGE SCALE GENOMIC DNA]</scope>
    <source>
        <strain evidence="2 3">DSM 21115</strain>
    </source>
</reference>
<keyword evidence="3" id="KW-1185">Reference proteome</keyword>
<keyword evidence="1" id="KW-0472">Membrane</keyword>
<evidence type="ECO:0000256" key="1">
    <source>
        <dbReference type="SAM" id="Phobius"/>
    </source>
</evidence>
<gene>
    <name evidence="2" type="ORF">DY78_GL000065</name>
</gene>
<dbReference type="AlphaFoldDB" id="A0A0R2NP49"/>
<name>A0A0R2NP49_9LACO</name>
<keyword evidence="1" id="KW-1133">Transmembrane helix</keyword>
<comment type="caution">
    <text evidence="2">The sequence shown here is derived from an EMBL/GenBank/DDBJ whole genome shotgun (WGS) entry which is preliminary data.</text>
</comment>
<proteinExistence type="predicted"/>
<dbReference type="Proteomes" id="UP000050920">
    <property type="component" value="Unassembled WGS sequence"/>
</dbReference>
<dbReference type="RefSeq" id="WP_024626181.1">
    <property type="nucleotide sequence ID" value="NZ_AYGX02000080.1"/>
</dbReference>
<keyword evidence="1" id="KW-0812">Transmembrane</keyword>
<feature type="transmembrane region" description="Helical" evidence="1">
    <location>
        <begin position="7"/>
        <end position="31"/>
    </location>
</feature>
<protein>
    <submittedName>
        <fullName evidence="2">Uncharacterized protein</fullName>
    </submittedName>
</protein>
<sequence>MERLDVIWLALLALSGVIVFSSLLFLIHWLGGSTWRTWRLIVASLGLGLALASEIILDHHPTISTSFRRRIHLTDLGAAILVGGLFCL</sequence>
<organism evidence="2 3">
    <name type="scientific">Lactiplantibacillus fabifermentans DSM 21115</name>
    <dbReference type="NCBI Taxonomy" id="1413187"/>
    <lineage>
        <taxon>Bacteria</taxon>
        <taxon>Bacillati</taxon>
        <taxon>Bacillota</taxon>
        <taxon>Bacilli</taxon>
        <taxon>Lactobacillales</taxon>
        <taxon>Lactobacillaceae</taxon>
        <taxon>Lactiplantibacillus</taxon>
    </lineage>
</organism>
<accession>A0A0R2NP49</accession>
<feature type="transmembrane region" description="Helical" evidence="1">
    <location>
        <begin position="37"/>
        <end position="57"/>
    </location>
</feature>